<evidence type="ECO:0000313" key="4">
    <source>
        <dbReference type="Proteomes" id="UP000634011"/>
    </source>
</evidence>
<evidence type="ECO:0000313" key="3">
    <source>
        <dbReference type="EMBL" id="MBC3862270.1"/>
    </source>
</evidence>
<dbReference type="Gene3D" id="3.20.20.370">
    <property type="entry name" value="Glycoside hydrolase/deacetylase"/>
    <property type="match status" value="1"/>
</dbReference>
<protein>
    <submittedName>
        <fullName evidence="3">Polysaccharide deacetylase family protein</fullName>
    </submittedName>
</protein>
<accession>A0A923HFV8</accession>
<sequence length="244" mass="26855">MLLYKKLSRFAARHVAKRYLNLGKSRGVVSFSFDDVPASACHLGAEILERYQATGTFYVCGGLTDGVEQSHACHTVQDLQNLVVRGHEIACHTFSHTNCANTGLAALEADWQRNQEFFSQHRLPKVGFAFPFGAYDLPSKIAASRRFSYSRITGGGTQIGIADLNALRAQALYAQSTDADTIFELIQQTASKGGWLIFYSHEVTTNPGPWGTTPEQLESALRIAKQLSCEILPVQHAIAFFQSP</sequence>
<keyword evidence="4" id="KW-1185">Reference proteome</keyword>
<comment type="caution">
    <text evidence="3">The sequence shown here is derived from an EMBL/GenBank/DDBJ whole genome shotgun (WGS) entry which is preliminary data.</text>
</comment>
<dbReference type="GO" id="GO:0016810">
    <property type="term" value="F:hydrolase activity, acting on carbon-nitrogen (but not peptide) bonds"/>
    <property type="evidence" value="ECO:0007669"/>
    <property type="project" value="InterPro"/>
</dbReference>
<dbReference type="AlphaFoldDB" id="A0A923HFV8"/>
<gene>
    <name evidence="3" type="ORF">H8K32_09195</name>
</gene>
<reference evidence="3" key="1">
    <citation type="submission" date="2020-08" db="EMBL/GenBank/DDBJ databases">
        <title>Novel species isolated from subtropical streams in China.</title>
        <authorList>
            <person name="Lu H."/>
        </authorList>
    </citation>
    <scope>NUCLEOTIDE SEQUENCE</scope>
    <source>
        <strain evidence="3">KACC 12607</strain>
    </source>
</reference>
<keyword evidence="1" id="KW-0732">Signal</keyword>
<dbReference type="EMBL" id="JACOFV010000007">
    <property type="protein sequence ID" value="MBC3862270.1"/>
    <property type="molecule type" value="Genomic_DNA"/>
</dbReference>
<proteinExistence type="predicted"/>
<dbReference type="Proteomes" id="UP000634011">
    <property type="component" value="Unassembled WGS sequence"/>
</dbReference>
<evidence type="ECO:0000256" key="1">
    <source>
        <dbReference type="ARBA" id="ARBA00022729"/>
    </source>
</evidence>
<dbReference type="CDD" id="cd10967">
    <property type="entry name" value="CE4_GLA_like_6s"/>
    <property type="match status" value="1"/>
</dbReference>
<organism evidence="3 4">
    <name type="scientific">Undibacterium jejuense</name>
    <dbReference type="NCBI Taxonomy" id="1344949"/>
    <lineage>
        <taxon>Bacteria</taxon>
        <taxon>Pseudomonadati</taxon>
        <taxon>Pseudomonadota</taxon>
        <taxon>Betaproteobacteria</taxon>
        <taxon>Burkholderiales</taxon>
        <taxon>Oxalobacteraceae</taxon>
        <taxon>Undibacterium</taxon>
    </lineage>
</organism>
<dbReference type="InterPro" id="IPR011330">
    <property type="entry name" value="Glyco_hydro/deAcase_b/a-brl"/>
</dbReference>
<dbReference type="PANTHER" id="PTHR34216">
    <property type="match status" value="1"/>
</dbReference>
<dbReference type="InterPro" id="IPR002509">
    <property type="entry name" value="NODB_dom"/>
</dbReference>
<feature type="domain" description="NodB homology" evidence="2">
    <location>
        <begin position="25"/>
        <end position="138"/>
    </location>
</feature>
<dbReference type="Pfam" id="PF01522">
    <property type="entry name" value="Polysacc_deac_1"/>
    <property type="match status" value="1"/>
</dbReference>
<evidence type="ECO:0000259" key="2">
    <source>
        <dbReference type="Pfam" id="PF01522"/>
    </source>
</evidence>
<dbReference type="InterPro" id="IPR051398">
    <property type="entry name" value="Polysacch_Deacetylase"/>
</dbReference>
<dbReference type="SUPFAM" id="SSF88713">
    <property type="entry name" value="Glycoside hydrolase/deacetylase"/>
    <property type="match status" value="1"/>
</dbReference>
<dbReference type="PANTHER" id="PTHR34216:SF11">
    <property type="entry name" value="CHITOOLIGOSACCHARIDE DEACETYLASE"/>
    <property type="match status" value="1"/>
</dbReference>
<dbReference type="GO" id="GO:0005975">
    <property type="term" value="P:carbohydrate metabolic process"/>
    <property type="evidence" value="ECO:0007669"/>
    <property type="project" value="InterPro"/>
</dbReference>
<name>A0A923HFV8_9BURK</name>